<dbReference type="AlphaFoldDB" id="A0AB33IQM6"/>
<name>A0AB33IQM6_9BACT</name>
<sequence length="140" mass="16868">MNEFYPNNQRQQDEAERKDRMNKAIGQLGKEMEQLLKLTPEHKNYYWKGTTTDLIEMVYDTYMMCELRDRRGCPFTFKHMIHHVCSVLHVYEPRNPRAYVHRARMRKEVRQTAFLDRYAALMRHDSNPMKSLIGRVSGRD</sequence>
<organism evidence="1">
    <name type="scientific">Prevotella sp. GTC17253</name>
    <dbReference type="NCBI Taxonomy" id="3236793"/>
    <lineage>
        <taxon>Bacteria</taxon>
        <taxon>Pseudomonadati</taxon>
        <taxon>Bacteroidota</taxon>
        <taxon>Bacteroidia</taxon>
        <taxon>Bacteroidales</taxon>
        <taxon>Prevotellaceae</taxon>
        <taxon>Prevotella</taxon>
    </lineage>
</organism>
<reference evidence="1" key="1">
    <citation type="submission" date="2024-07" db="EMBL/GenBank/DDBJ databases">
        <title>Complete genome sequence of Prevotella sp. YM-2024 GTC17253.</title>
        <authorList>
            <person name="Hayashi M."/>
            <person name="Muto Y."/>
            <person name="Tanaka K."/>
            <person name="Niwa H."/>
        </authorList>
    </citation>
    <scope>NUCLEOTIDE SEQUENCE</scope>
    <source>
        <strain evidence="1">GTC17253</strain>
    </source>
</reference>
<accession>A0AB33IQM6</accession>
<dbReference type="EMBL" id="AP035785">
    <property type="protein sequence ID" value="BFO71908.1"/>
    <property type="molecule type" value="Genomic_DNA"/>
</dbReference>
<protein>
    <recommendedName>
        <fullName evidence="2">RteC protein</fullName>
    </recommendedName>
</protein>
<proteinExistence type="predicted"/>
<evidence type="ECO:0000313" key="1">
    <source>
        <dbReference type="EMBL" id="BFO71908.1"/>
    </source>
</evidence>
<evidence type="ECO:0008006" key="2">
    <source>
        <dbReference type="Google" id="ProtNLM"/>
    </source>
</evidence>
<gene>
    <name evidence="1" type="ORF">GTC17253_18740</name>
</gene>